<evidence type="ECO:0000313" key="3">
    <source>
        <dbReference type="Proteomes" id="UP000289821"/>
    </source>
</evidence>
<protein>
    <submittedName>
        <fullName evidence="2">Type I phosphodiesterase/nucleotide pyrophosphatase</fullName>
    </submittedName>
</protein>
<dbReference type="InterPro" id="IPR002591">
    <property type="entry name" value="Phosphodiest/P_Trfase"/>
</dbReference>
<dbReference type="EMBL" id="QOVI01000005">
    <property type="protein sequence ID" value="RXG13237.1"/>
    <property type="molecule type" value="Genomic_DNA"/>
</dbReference>
<feature type="chain" id="PRO_5020898306" evidence="1">
    <location>
        <begin position="22"/>
        <end position="418"/>
    </location>
</feature>
<sequence length="418" mass="46755">MRFTKSFFYILICSCSLQLTAQTQTTEAAPEQKVVFIIVDGIATDMLKNTETPHLDALARDGGYTDAYVGGDKDGYSKTPTISAVGYNSLLTGVWANKHNVWGNSIKDPNYNYPTIFRLFKDVYPKKNTAIFSTWLDNRTKLIGAGLPQTQHVEVDYAFDGFELDTIRFPHDPMRDYIKKIDALVATEASTYIKTNAPYLSWVYLEYSDDMGHGYGDSPQLTQAIKYEDSLIGKIYDAVKYREQNHNEDWLMVVTTDHGRSAHDGKGHGGQSDRERATWIVTNSKETNNYFKYETPAIVDILPTLTSFLNLPVADATRAEWDGVSLIDPVDLTNPIATLKGNQLVITWEHLTDPNTEVTLLGSKSNAFKTGGTDAYSKLGTTTSGTESYKMTLEKADQAPVKILIKTQNTTRNVWVTQ</sequence>
<organism evidence="2 3">
    <name type="scientific">Leeuwenhoekiella aestuarii</name>
    <dbReference type="NCBI Taxonomy" id="2249426"/>
    <lineage>
        <taxon>Bacteria</taxon>
        <taxon>Pseudomonadati</taxon>
        <taxon>Bacteroidota</taxon>
        <taxon>Flavobacteriia</taxon>
        <taxon>Flavobacteriales</taxon>
        <taxon>Flavobacteriaceae</taxon>
        <taxon>Leeuwenhoekiella</taxon>
    </lineage>
</organism>
<feature type="signal peptide" evidence="1">
    <location>
        <begin position="1"/>
        <end position="21"/>
    </location>
</feature>
<proteinExistence type="predicted"/>
<accession>A0A4Q0NSX8</accession>
<dbReference type="Proteomes" id="UP000289821">
    <property type="component" value="Unassembled WGS sequence"/>
</dbReference>
<dbReference type="PANTHER" id="PTHR10151">
    <property type="entry name" value="ECTONUCLEOTIDE PYROPHOSPHATASE/PHOSPHODIESTERASE"/>
    <property type="match status" value="1"/>
</dbReference>
<dbReference type="Pfam" id="PF01663">
    <property type="entry name" value="Phosphodiest"/>
    <property type="match status" value="1"/>
</dbReference>
<dbReference type="PANTHER" id="PTHR10151:SF120">
    <property type="entry name" value="BIS(5'-ADENOSYL)-TRIPHOSPHATASE"/>
    <property type="match status" value="1"/>
</dbReference>
<dbReference type="InterPro" id="IPR017850">
    <property type="entry name" value="Alkaline_phosphatase_core_sf"/>
</dbReference>
<dbReference type="Gene3D" id="3.40.720.10">
    <property type="entry name" value="Alkaline Phosphatase, subunit A"/>
    <property type="match status" value="1"/>
</dbReference>
<dbReference type="GO" id="GO:0016787">
    <property type="term" value="F:hydrolase activity"/>
    <property type="evidence" value="ECO:0007669"/>
    <property type="project" value="UniProtKB-ARBA"/>
</dbReference>
<dbReference type="RefSeq" id="WP_128762014.1">
    <property type="nucleotide sequence ID" value="NZ_QOVI01000005.1"/>
</dbReference>
<evidence type="ECO:0000256" key="1">
    <source>
        <dbReference type="SAM" id="SignalP"/>
    </source>
</evidence>
<keyword evidence="1" id="KW-0732">Signal</keyword>
<reference evidence="2 3" key="1">
    <citation type="submission" date="2018-07" db="EMBL/GenBank/DDBJ databases">
        <title>Leeuwenhoekiella genomics.</title>
        <authorList>
            <person name="Tahon G."/>
            <person name="Willems A."/>
        </authorList>
    </citation>
    <scope>NUCLEOTIDE SEQUENCE [LARGE SCALE GENOMIC DNA]</scope>
    <source>
        <strain evidence="2 3">R-50232</strain>
    </source>
</reference>
<gene>
    <name evidence="2" type="ORF">DSM04_105215</name>
</gene>
<comment type="caution">
    <text evidence="2">The sequence shown here is derived from an EMBL/GenBank/DDBJ whole genome shotgun (WGS) entry which is preliminary data.</text>
</comment>
<dbReference type="AlphaFoldDB" id="A0A4Q0NSX8"/>
<keyword evidence="3" id="KW-1185">Reference proteome</keyword>
<evidence type="ECO:0000313" key="2">
    <source>
        <dbReference type="EMBL" id="RXG13237.1"/>
    </source>
</evidence>
<dbReference type="SUPFAM" id="SSF53649">
    <property type="entry name" value="Alkaline phosphatase-like"/>
    <property type="match status" value="1"/>
</dbReference>
<name>A0A4Q0NSX8_9FLAO</name>